<name>A0A0P0WW12_ORYSJ</name>
<organism evidence="1 2">
    <name type="scientific">Oryza sativa subsp. japonica</name>
    <name type="common">Rice</name>
    <dbReference type="NCBI Taxonomy" id="39947"/>
    <lineage>
        <taxon>Eukaryota</taxon>
        <taxon>Viridiplantae</taxon>
        <taxon>Streptophyta</taxon>
        <taxon>Embryophyta</taxon>
        <taxon>Tracheophyta</taxon>
        <taxon>Spermatophyta</taxon>
        <taxon>Magnoliopsida</taxon>
        <taxon>Liliopsida</taxon>
        <taxon>Poales</taxon>
        <taxon>Poaceae</taxon>
        <taxon>BOP clade</taxon>
        <taxon>Oryzoideae</taxon>
        <taxon>Oryzeae</taxon>
        <taxon>Oryzinae</taxon>
        <taxon>Oryza</taxon>
        <taxon>Oryza sativa</taxon>
    </lineage>
</organism>
<dbReference type="PaxDb" id="39947-A0A0P0WW12"/>
<protein>
    <submittedName>
        <fullName evidence="1">Os06g0325602 protein</fullName>
    </submittedName>
</protein>
<dbReference type="InParanoid" id="A0A0P0WW12"/>
<evidence type="ECO:0000313" key="1">
    <source>
        <dbReference type="EMBL" id="BAS97525.1"/>
    </source>
</evidence>
<reference evidence="1 2" key="2">
    <citation type="journal article" date="2013" name="Plant Cell Physiol.">
        <title>Rice Annotation Project Database (RAP-DB): an integrative and interactive database for rice genomics.</title>
        <authorList>
            <person name="Sakai H."/>
            <person name="Lee S.S."/>
            <person name="Tanaka T."/>
            <person name="Numa H."/>
            <person name="Kim J."/>
            <person name="Kawahara Y."/>
            <person name="Wakimoto H."/>
            <person name="Yang C.C."/>
            <person name="Iwamoto M."/>
            <person name="Abe T."/>
            <person name="Yamada Y."/>
            <person name="Muto A."/>
            <person name="Inokuchi H."/>
            <person name="Ikemura T."/>
            <person name="Matsumoto T."/>
            <person name="Sasaki T."/>
            <person name="Itoh T."/>
        </authorList>
    </citation>
    <scope>NUCLEOTIDE SEQUENCE [LARGE SCALE GENOMIC DNA]</scope>
    <source>
        <strain evidence="2">cv. Nipponbare</strain>
    </source>
</reference>
<dbReference type="EMBL" id="AP014962">
    <property type="protein sequence ID" value="BAS97525.1"/>
    <property type="molecule type" value="Genomic_DNA"/>
</dbReference>
<dbReference type="Gramene" id="Os06t0325602-00">
    <property type="protein sequence ID" value="Os06t0325602-00"/>
    <property type="gene ID" value="Os06g0325602"/>
</dbReference>
<evidence type="ECO:0000313" key="2">
    <source>
        <dbReference type="Proteomes" id="UP000059680"/>
    </source>
</evidence>
<feature type="non-terminal residue" evidence="1">
    <location>
        <position position="1"/>
    </location>
</feature>
<sequence length="79" mass="8617">ISLLLQCRLQAWTEPEPAVLYLCAAAASSTKSAASRDPFAKLVEGKYSSYPPLSLLPRIGLYPEEINAESSSIRVYLSN</sequence>
<gene>
    <name evidence="1" type="ordered locus">Os06g0325602</name>
    <name evidence="1" type="ORF">OSNPB_060325602</name>
</gene>
<accession>A0A0P0WW12</accession>
<dbReference type="AlphaFoldDB" id="A0A0P0WW12"/>
<keyword evidence="2" id="KW-1185">Reference proteome</keyword>
<proteinExistence type="predicted"/>
<reference evidence="1 2" key="3">
    <citation type="journal article" date="2013" name="Rice">
        <title>Improvement of the Oryza sativa Nipponbare reference genome using next generation sequence and optical map data.</title>
        <authorList>
            <person name="Kawahara Y."/>
            <person name="de la Bastide M."/>
            <person name="Hamilton J.P."/>
            <person name="Kanamori H."/>
            <person name="McCombie W.R."/>
            <person name="Ouyang S."/>
            <person name="Schwartz D.C."/>
            <person name="Tanaka T."/>
            <person name="Wu J."/>
            <person name="Zhou S."/>
            <person name="Childs K.L."/>
            <person name="Davidson R.M."/>
            <person name="Lin H."/>
            <person name="Quesada-Ocampo L."/>
            <person name="Vaillancourt B."/>
            <person name="Sakai H."/>
            <person name="Lee S.S."/>
            <person name="Kim J."/>
            <person name="Numa H."/>
            <person name="Itoh T."/>
            <person name="Buell C.R."/>
            <person name="Matsumoto T."/>
        </authorList>
    </citation>
    <scope>NUCLEOTIDE SEQUENCE [LARGE SCALE GENOMIC DNA]</scope>
    <source>
        <strain evidence="2">cv. Nipponbare</strain>
    </source>
</reference>
<reference evidence="2" key="1">
    <citation type="journal article" date="2005" name="Nature">
        <title>The map-based sequence of the rice genome.</title>
        <authorList>
            <consortium name="International rice genome sequencing project (IRGSP)"/>
            <person name="Matsumoto T."/>
            <person name="Wu J."/>
            <person name="Kanamori H."/>
            <person name="Katayose Y."/>
            <person name="Fujisawa M."/>
            <person name="Namiki N."/>
            <person name="Mizuno H."/>
            <person name="Yamamoto K."/>
            <person name="Antonio B.A."/>
            <person name="Baba T."/>
            <person name="Sakata K."/>
            <person name="Nagamura Y."/>
            <person name="Aoki H."/>
            <person name="Arikawa K."/>
            <person name="Arita K."/>
            <person name="Bito T."/>
            <person name="Chiden Y."/>
            <person name="Fujitsuka N."/>
            <person name="Fukunaka R."/>
            <person name="Hamada M."/>
            <person name="Harada C."/>
            <person name="Hayashi A."/>
            <person name="Hijishita S."/>
            <person name="Honda M."/>
            <person name="Hosokawa S."/>
            <person name="Ichikawa Y."/>
            <person name="Idonuma A."/>
            <person name="Iijima M."/>
            <person name="Ikeda M."/>
            <person name="Ikeno M."/>
            <person name="Ito K."/>
            <person name="Ito S."/>
            <person name="Ito T."/>
            <person name="Ito Y."/>
            <person name="Ito Y."/>
            <person name="Iwabuchi A."/>
            <person name="Kamiya K."/>
            <person name="Karasawa W."/>
            <person name="Kurita K."/>
            <person name="Katagiri S."/>
            <person name="Kikuta A."/>
            <person name="Kobayashi H."/>
            <person name="Kobayashi N."/>
            <person name="Machita K."/>
            <person name="Maehara T."/>
            <person name="Masukawa M."/>
            <person name="Mizubayashi T."/>
            <person name="Mukai Y."/>
            <person name="Nagasaki H."/>
            <person name="Nagata Y."/>
            <person name="Naito S."/>
            <person name="Nakashima M."/>
            <person name="Nakama Y."/>
            <person name="Nakamichi Y."/>
            <person name="Nakamura M."/>
            <person name="Meguro A."/>
            <person name="Negishi M."/>
            <person name="Ohta I."/>
            <person name="Ohta T."/>
            <person name="Okamoto M."/>
            <person name="Ono N."/>
            <person name="Saji S."/>
            <person name="Sakaguchi M."/>
            <person name="Sakai K."/>
            <person name="Shibata M."/>
            <person name="Shimokawa T."/>
            <person name="Song J."/>
            <person name="Takazaki Y."/>
            <person name="Terasawa K."/>
            <person name="Tsugane M."/>
            <person name="Tsuji K."/>
            <person name="Ueda S."/>
            <person name="Waki K."/>
            <person name="Yamagata H."/>
            <person name="Yamamoto M."/>
            <person name="Yamamoto S."/>
            <person name="Yamane H."/>
            <person name="Yoshiki S."/>
            <person name="Yoshihara R."/>
            <person name="Yukawa K."/>
            <person name="Zhong H."/>
            <person name="Yano M."/>
            <person name="Yuan Q."/>
            <person name="Ouyang S."/>
            <person name="Liu J."/>
            <person name="Jones K.M."/>
            <person name="Gansberger K."/>
            <person name="Moffat K."/>
            <person name="Hill J."/>
            <person name="Bera J."/>
            <person name="Fadrosh D."/>
            <person name="Jin S."/>
            <person name="Johri S."/>
            <person name="Kim M."/>
            <person name="Overton L."/>
            <person name="Reardon M."/>
            <person name="Tsitrin T."/>
            <person name="Vuong H."/>
            <person name="Weaver B."/>
            <person name="Ciecko A."/>
            <person name="Tallon L."/>
            <person name="Jackson J."/>
            <person name="Pai G."/>
            <person name="Aken S.V."/>
            <person name="Utterback T."/>
            <person name="Reidmuller S."/>
            <person name="Feldblyum T."/>
            <person name="Hsiao J."/>
            <person name="Zismann V."/>
            <person name="Iobst S."/>
            <person name="de Vazeille A.R."/>
            <person name="Buell C.R."/>
            <person name="Ying K."/>
            <person name="Li Y."/>
            <person name="Lu T."/>
            <person name="Huang Y."/>
            <person name="Zhao Q."/>
            <person name="Feng Q."/>
            <person name="Zhang L."/>
            <person name="Zhu J."/>
            <person name="Weng Q."/>
            <person name="Mu J."/>
            <person name="Lu Y."/>
            <person name="Fan D."/>
            <person name="Liu Y."/>
            <person name="Guan J."/>
            <person name="Zhang Y."/>
            <person name="Yu S."/>
            <person name="Liu X."/>
            <person name="Zhang Y."/>
            <person name="Hong G."/>
            <person name="Han B."/>
            <person name="Choisne N."/>
            <person name="Demange N."/>
            <person name="Orjeda G."/>
            <person name="Samain S."/>
            <person name="Cattolico L."/>
            <person name="Pelletier E."/>
            <person name="Couloux A."/>
            <person name="Segurens B."/>
            <person name="Wincker P."/>
            <person name="D'Hont A."/>
            <person name="Scarpelli C."/>
            <person name="Weissenbach J."/>
            <person name="Salanoubat M."/>
            <person name="Quetier F."/>
            <person name="Yu Y."/>
            <person name="Kim H.R."/>
            <person name="Rambo T."/>
            <person name="Currie J."/>
            <person name="Collura K."/>
            <person name="Luo M."/>
            <person name="Yang T."/>
            <person name="Ammiraju J.S.S."/>
            <person name="Engler F."/>
            <person name="Soderlund C."/>
            <person name="Wing R.A."/>
            <person name="Palmer L.E."/>
            <person name="de la Bastide M."/>
            <person name="Spiegel L."/>
            <person name="Nascimento L."/>
            <person name="Zutavern T."/>
            <person name="O'Shaughnessy A."/>
            <person name="Dike S."/>
            <person name="Dedhia N."/>
            <person name="Preston R."/>
            <person name="Balija V."/>
            <person name="McCombie W.R."/>
            <person name="Chow T."/>
            <person name="Chen H."/>
            <person name="Chung M."/>
            <person name="Chen C."/>
            <person name="Shaw J."/>
            <person name="Wu H."/>
            <person name="Hsiao K."/>
            <person name="Chao Y."/>
            <person name="Chu M."/>
            <person name="Cheng C."/>
            <person name="Hour A."/>
            <person name="Lee P."/>
            <person name="Lin S."/>
            <person name="Lin Y."/>
            <person name="Liou J."/>
            <person name="Liu S."/>
            <person name="Hsing Y."/>
            <person name="Raghuvanshi S."/>
            <person name="Mohanty A."/>
            <person name="Bharti A.K."/>
            <person name="Gaur A."/>
            <person name="Gupta V."/>
            <person name="Kumar D."/>
            <person name="Ravi V."/>
            <person name="Vij S."/>
            <person name="Kapur A."/>
            <person name="Khurana P."/>
            <person name="Khurana P."/>
            <person name="Khurana J.P."/>
            <person name="Tyagi A.K."/>
            <person name="Gaikwad K."/>
            <person name="Singh A."/>
            <person name="Dalal V."/>
            <person name="Srivastava S."/>
            <person name="Dixit A."/>
            <person name="Pal A.K."/>
            <person name="Ghazi I.A."/>
            <person name="Yadav M."/>
            <person name="Pandit A."/>
            <person name="Bhargava A."/>
            <person name="Sureshbabu K."/>
            <person name="Batra K."/>
            <person name="Sharma T.R."/>
            <person name="Mohapatra T."/>
            <person name="Singh N.K."/>
            <person name="Messing J."/>
            <person name="Nelson A.B."/>
            <person name="Fuks G."/>
            <person name="Kavchok S."/>
            <person name="Keizer G."/>
            <person name="Linton E."/>
            <person name="Llaca V."/>
            <person name="Song R."/>
            <person name="Tanyolac B."/>
            <person name="Young S."/>
            <person name="Ho-Il K."/>
            <person name="Hahn J.H."/>
            <person name="Sangsakoo G."/>
            <person name="Vanavichit A."/>
            <person name="de Mattos Luiz.A.T."/>
            <person name="Zimmer P.D."/>
            <person name="Malone G."/>
            <person name="Dellagostin O."/>
            <person name="de Oliveira A.C."/>
            <person name="Bevan M."/>
            <person name="Bancroft I."/>
            <person name="Minx P."/>
            <person name="Cordum H."/>
            <person name="Wilson R."/>
            <person name="Cheng Z."/>
            <person name="Jin W."/>
            <person name="Jiang J."/>
            <person name="Leong S.A."/>
            <person name="Iwama H."/>
            <person name="Gojobori T."/>
            <person name="Itoh T."/>
            <person name="Niimura Y."/>
            <person name="Fujii Y."/>
            <person name="Habara T."/>
            <person name="Sakai H."/>
            <person name="Sato Y."/>
            <person name="Wilson G."/>
            <person name="Kumar K."/>
            <person name="McCouch S."/>
            <person name="Juretic N."/>
            <person name="Hoen D."/>
            <person name="Wright S."/>
            <person name="Bruskiewich R."/>
            <person name="Bureau T."/>
            <person name="Miyao A."/>
            <person name="Hirochika H."/>
            <person name="Nishikawa T."/>
            <person name="Kadowaki K."/>
            <person name="Sugiura M."/>
            <person name="Burr B."/>
            <person name="Sasaki T."/>
        </authorList>
    </citation>
    <scope>NUCLEOTIDE SEQUENCE [LARGE SCALE GENOMIC DNA]</scope>
    <source>
        <strain evidence="2">cv. Nipponbare</strain>
    </source>
</reference>
<dbReference type="Proteomes" id="UP000059680">
    <property type="component" value="Chromosome 6"/>
</dbReference>